<name>A0A0G0Z610_9BACT</name>
<evidence type="ECO:0000256" key="2">
    <source>
        <dbReference type="ARBA" id="ARBA00010447"/>
    </source>
</evidence>
<dbReference type="PATRIC" id="fig|1618341.3.peg.218"/>
<sequence>MFAAQTVPHQKIDVKKLNYDFLAFSGHKMLGPSGMGALYGKYELLKELPPFLVGGETVSDTTYETAQFLEPPHKFEAGLQNYAGIIGFGSAINYLSEAGMENIHQHELELNAYLDSQLRSLRQLRQLTILGPADPALRGGITSFTVEGIDCHKIALLLNSTANIMVRSGSFCVHSWFNDKGIKGAVRVSLYLYNTKEEIDILIQTLEKIIKL</sequence>
<evidence type="ECO:0000313" key="7">
    <source>
        <dbReference type="EMBL" id="KKS44114.1"/>
    </source>
</evidence>
<dbReference type="Pfam" id="PF00266">
    <property type="entry name" value="Aminotran_5"/>
    <property type="match status" value="1"/>
</dbReference>
<protein>
    <recommendedName>
        <fullName evidence="6">Aminotransferase class V domain-containing protein</fullName>
    </recommendedName>
</protein>
<keyword evidence="3" id="KW-0663">Pyridoxal phosphate</keyword>
<dbReference type="GO" id="GO:0031071">
    <property type="term" value="F:cysteine desulfurase activity"/>
    <property type="evidence" value="ECO:0007669"/>
    <property type="project" value="UniProtKB-EC"/>
</dbReference>
<evidence type="ECO:0000256" key="1">
    <source>
        <dbReference type="ARBA" id="ARBA00001933"/>
    </source>
</evidence>
<evidence type="ECO:0000259" key="6">
    <source>
        <dbReference type="Pfam" id="PF00266"/>
    </source>
</evidence>
<dbReference type="Gene3D" id="3.90.1150.10">
    <property type="entry name" value="Aspartate Aminotransferase, domain 1"/>
    <property type="match status" value="1"/>
</dbReference>
<dbReference type="PANTHER" id="PTHR43586">
    <property type="entry name" value="CYSTEINE DESULFURASE"/>
    <property type="match status" value="1"/>
</dbReference>
<evidence type="ECO:0000256" key="4">
    <source>
        <dbReference type="ARBA" id="ARBA00050776"/>
    </source>
</evidence>
<organism evidence="7 8">
    <name type="scientific">candidate division CPR1 bacterium GW2011_GWA2_42_17</name>
    <dbReference type="NCBI Taxonomy" id="1618341"/>
    <lineage>
        <taxon>Bacteria</taxon>
        <taxon>candidate division CPR1</taxon>
    </lineage>
</organism>
<dbReference type="SUPFAM" id="SSF53383">
    <property type="entry name" value="PLP-dependent transferases"/>
    <property type="match status" value="1"/>
</dbReference>
<comment type="caution">
    <text evidence="7">The sequence shown here is derived from an EMBL/GenBank/DDBJ whole genome shotgun (WGS) entry which is preliminary data.</text>
</comment>
<comment type="catalytic activity">
    <reaction evidence="4">
        <text>(sulfur carrier)-H + L-cysteine = (sulfur carrier)-SH + L-alanine</text>
        <dbReference type="Rhea" id="RHEA:43892"/>
        <dbReference type="Rhea" id="RHEA-COMP:14737"/>
        <dbReference type="Rhea" id="RHEA-COMP:14739"/>
        <dbReference type="ChEBI" id="CHEBI:29917"/>
        <dbReference type="ChEBI" id="CHEBI:35235"/>
        <dbReference type="ChEBI" id="CHEBI:57972"/>
        <dbReference type="ChEBI" id="CHEBI:64428"/>
        <dbReference type="EC" id="2.8.1.7"/>
    </reaction>
</comment>
<comment type="similarity">
    <text evidence="2">Belongs to the class-V pyridoxal-phosphate-dependent aminotransferase family. Csd subfamily.</text>
</comment>
<evidence type="ECO:0000256" key="5">
    <source>
        <dbReference type="RuleBase" id="RU004504"/>
    </source>
</evidence>
<proteinExistence type="inferred from homology"/>
<evidence type="ECO:0000256" key="3">
    <source>
        <dbReference type="ARBA" id="ARBA00022898"/>
    </source>
</evidence>
<dbReference type="InterPro" id="IPR015424">
    <property type="entry name" value="PyrdxlP-dep_Trfase"/>
</dbReference>
<dbReference type="EMBL" id="LCCZ01000011">
    <property type="protein sequence ID" value="KKS44114.1"/>
    <property type="molecule type" value="Genomic_DNA"/>
</dbReference>
<dbReference type="AlphaFoldDB" id="A0A0G0Z610"/>
<dbReference type="PROSITE" id="PS00595">
    <property type="entry name" value="AA_TRANSFER_CLASS_5"/>
    <property type="match status" value="1"/>
</dbReference>
<dbReference type="InterPro" id="IPR015422">
    <property type="entry name" value="PyrdxlP-dep_Trfase_small"/>
</dbReference>
<gene>
    <name evidence="7" type="ORF">UV05_C0011G0005</name>
</gene>
<dbReference type="Gene3D" id="3.40.640.10">
    <property type="entry name" value="Type I PLP-dependent aspartate aminotransferase-like (Major domain)"/>
    <property type="match status" value="1"/>
</dbReference>
<accession>A0A0G0Z610</accession>
<dbReference type="InterPro" id="IPR000192">
    <property type="entry name" value="Aminotrans_V_dom"/>
</dbReference>
<comment type="cofactor">
    <cofactor evidence="1 5">
        <name>pyridoxal 5'-phosphate</name>
        <dbReference type="ChEBI" id="CHEBI:597326"/>
    </cofactor>
</comment>
<dbReference type="InterPro" id="IPR020578">
    <property type="entry name" value="Aminotrans_V_PyrdxlP_BS"/>
</dbReference>
<dbReference type="PANTHER" id="PTHR43586:SF8">
    <property type="entry name" value="CYSTEINE DESULFURASE 1, CHLOROPLASTIC"/>
    <property type="match status" value="1"/>
</dbReference>
<dbReference type="InterPro" id="IPR015421">
    <property type="entry name" value="PyrdxlP-dep_Trfase_major"/>
</dbReference>
<feature type="domain" description="Aminotransferase class V" evidence="6">
    <location>
        <begin position="3"/>
        <end position="202"/>
    </location>
</feature>
<dbReference type="Proteomes" id="UP000034875">
    <property type="component" value="Unassembled WGS sequence"/>
</dbReference>
<reference evidence="7 8" key="1">
    <citation type="journal article" date="2015" name="Nature">
        <title>rRNA introns, odd ribosomes, and small enigmatic genomes across a large radiation of phyla.</title>
        <authorList>
            <person name="Brown C.T."/>
            <person name="Hug L.A."/>
            <person name="Thomas B.C."/>
            <person name="Sharon I."/>
            <person name="Castelle C.J."/>
            <person name="Singh A."/>
            <person name="Wilkins M.J."/>
            <person name="Williams K.H."/>
            <person name="Banfield J.F."/>
        </authorList>
    </citation>
    <scope>NUCLEOTIDE SEQUENCE [LARGE SCALE GENOMIC DNA]</scope>
</reference>
<evidence type="ECO:0000313" key="8">
    <source>
        <dbReference type="Proteomes" id="UP000034875"/>
    </source>
</evidence>